<dbReference type="EMBL" id="JAPFQL010000005">
    <property type="protein sequence ID" value="MDC5696069.1"/>
    <property type="molecule type" value="Genomic_DNA"/>
</dbReference>
<keyword evidence="1" id="KW-1133">Transmembrane helix</keyword>
<dbReference type="Proteomes" id="UP001150259">
    <property type="component" value="Unassembled WGS sequence"/>
</dbReference>
<gene>
    <name evidence="2" type="ORF">OO014_02280</name>
</gene>
<keyword evidence="1" id="KW-0812">Transmembrane</keyword>
<dbReference type="RefSeq" id="WP_272460646.1">
    <property type="nucleotide sequence ID" value="NZ_JAPFQL010000005.1"/>
</dbReference>
<feature type="transmembrane region" description="Helical" evidence="1">
    <location>
        <begin position="33"/>
        <end position="51"/>
    </location>
</feature>
<protein>
    <submittedName>
        <fullName evidence="2">Uncharacterized protein</fullName>
    </submittedName>
</protein>
<keyword evidence="3" id="KW-1185">Reference proteome</keyword>
<comment type="caution">
    <text evidence="2">The sequence shown here is derived from an EMBL/GenBank/DDBJ whole genome shotgun (WGS) entry which is preliminary data.</text>
</comment>
<sequence length="55" mass="5736">MSRSSRTRTILATALVIPALVLVGTYSSSSLAPVAWIAALVLLLAVLSLATRSPR</sequence>
<evidence type="ECO:0000313" key="2">
    <source>
        <dbReference type="EMBL" id="MDC5696069.1"/>
    </source>
</evidence>
<accession>A0ABT5GD74</accession>
<organism evidence="2 3">
    <name type="scientific">Intrasporangium calvum</name>
    <dbReference type="NCBI Taxonomy" id="53358"/>
    <lineage>
        <taxon>Bacteria</taxon>
        <taxon>Bacillati</taxon>
        <taxon>Actinomycetota</taxon>
        <taxon>Actinomycetes</taxon>
        <taxon>Micrococcales</taxon>
        <taxon>Intrasporangiaceae</taxon>
        <taxon>Intrasporangium</taxon>
    </lineage>
</organism>
<keyword evidence="1" id="KW-0472">Membrane</keyword>
<name>A0ABT5GD74_9MICO</name>
<evidence type="ECO:0000313" key="3">
    <source>
        <dbReference type="Proteomes" id="UP001150259"/>
    </source>
</evidence>
<feature type="transmembrane region" description="Helical" evidence="1">
    <location>
        <begin position="9"/>
        <end position="27"/>
    </location>
</feature>
<reference evidence="2 3" key="1">
    <citation type="submission" date="2022-11" db="EMBL/GenBank/DDBJ databases">
        <title>Anaerobic phenanthrene biodegradation by a DNRA strain PheN6.</title>
        <authorList>
            <person name="Zhang Z."/>
        </authorList>
    </citation>
    <scope>NUCLEOTIDE SEQUENCE [LARGE SCALE GENOMIC DNA]</scope>
    <source>
        <strain evidence="2 3">PheN6</strain>
    </source>
</reference>
<proteinExistence type="predicted"/>
<evidence type="ECO:0000256" key="1">
    <source>
        <dbReference type="SAM" id="Phobius"/>
    </source>
</evidence>